<evidence type="ECO:0000313" key="2">
    <source>
        <dbReference type="Proteomes" id="UP000796761"/>
    </source>
</evidence>
<proteinExistence type="predicted"/>
<reference evidence="1" key="1">
    <citation type="submission" date="2019-04" db="EMBL/GenBank/DDBJ databases">
        <title>Genome assembly of Zosterops borbonicus 15179.</title>
        <authorList>
            <person name="Leroy T."/>
            <person name="Anselmetti Y."/>
            <person name="Tilak M.-K."/>
            <person name="Nabholz B."/>
        </authorList>
    </citation>
    <scope>NUCLEOTIDE SEQUENCE</scope>
    <source>
        <strain evidence="1">HGM_15179</strain>
        <tissue evidence="1">Muscle</tissue>
    </source>
</reference>
<dbReference type="Proteomes" id="UP000796761">
    <property type="component" value="Unassembled WGS sequence"/>
</dbReference>
<accession>A0A8K1GRD5</accession>
<dbReference type="AlphaFoldDB" id="A0A8K1GRD5"/>
<comment type="caution">
    <text evidence="1">The sequence shown here is derived from an EMBL/GenBank/DDBJ whole genome shotgun (WGS) entry which is preliminary data.</text>
</comment>
<gene>
    <name evidence="1" type="ORF">HGM15179_004754</name>
</gene>
<name>A0A8K1GRD5_9PASS</name>
<sequence>GQEQGVHVHMMDTFTMLMVGPLPVGVQLLVTPHLAFYAKVRLCYRTLPRALDADTEQPSPVSCPWLQPPVDWSSSDQNVPKLSWGDTLCGKDLEDVAAFHAWECPFAAGVSPGQRNLPMAPVGSDCGGDKAML</sequence>
<protein>
    <submittedName>
        <fullName evidence="1">Uncharacterized protein</fullName>
    </submittedName>
</protein>
<keyword evidence="2" id="KW-1185">Reference proteome</keyword>
<dbReference type="EMBL" id="SWJQ01000100">
    <property type="protein sequence ID" value="TRZ22359.1"/>
    <property type="molecule type" value="Genomic_DNA"/>
</dbReference>
<evidence type="ECO:0000313" key="1">
    <source>
        <dbReference type="EMBL" id="TRZ22359.1"/>
    </source>
</evidence>
<organism evidence="1 2">
    <name type="scientific">Zosterops borbonicus</name>
    <dbReference type="NCBI Taxonomy" id="364589"/>
    <lineage>
        <taxon>Eukaryota</taxon>
        <taxon>Metazoa</taxon>
        <taxon>Chordata</taxon>
        <taxon>Craniata</taxon>
        <taxon>Vertebrata</taxon>
        <taxon>Euteleostomi</taxon>
        <taxon>Archelosauria</taxon>
        <taxon>Archosauria</taxon>
        <taxon>Dinosauria</taxon>
        <taxon>Saurischia</taxon>
        <taxon>Theropoda</taxon>
        <taxon>Coelurosauria</taxon>
        <taxon>Aves</taxon>
        <taxon>Neognathae</taxon>
        <taxon>Neoaves</taxon>
        <taxon>Telluraves</taxon>
        <taxon>Australaves</taxon>
        <taxon>Passeriformes</taxon>
        <taxon>Sylvioidea</taxon>
        <taxon>Zosteropidae</taxon>
        <taxon>Zosterops</taxon>
    </lineage>
</organism>
<feature type="non-terminal residue" evidence="1">
    <location>
        <position position="1"/>
    </location>
</feature>